<feature type="active site" evidence="10">
    <location>
        <position position="139"/>
    </location>
</feature>
<evidence type="ECO:0000256" key="8">
    <source>
        <dbReference type="ARBA" id="ARBA00023229"/>
    </source>
</evidence>
<protein>
    <recommendedName>
        <fullName evidence="3 10">4-diphosphocytidyl-2-C-methyl-D-erythritol kinase</fullName>
        <shortName evidence="10">CMK</shortName>
        <ecNumber evidence="2 10">2.7.1.148</ecNumber>
    </recommendedName>
    <alternativeName>
        <fullName evidence="9 10">4-(cytidine-5'-diphospho)-2-C-methyl-D-erythritol kinase</fullName>
    </alternativeName>
</protein>
<dbReference type="RefSeq" id="WP_320508995.1">
    <property type="nucleotide sequence ID" value="NZ_JAXCLW010000003.1"/>
</dbReference>
<evidence type="ECO:0000256" key="4">
    <source>
        <dbReference type="ARBA" id="ARBA00022679"/>
    </source>
</evidence>
<dbReference type="PANTHER" id="PTHR43527:SF2">
    <property type="entry name" value="4-DIPHOSPHOCYTIDYL-2-C-METHYL-D-ERYTHRITOL KINASE, CHLOROPLASTIC"/>
    <property type="match status" value="1"/>
</dbReference>
<dbReference type="Pfam" id="PF08544">
    <property type="entry name" value="GHMP_kinases_C"/>
    <property type="match status" value="1"/>
</dbReference>
<evidence type="ECO:0000256" key="6">
    <source>
        <dbReference type="ARBA" id="ARBA00022777"/>
    </source>
</evidence>
<feature type="active site" evidence="10">
    <location>
        <position position="12"/>
    </location>
</feature>
<dbReference type="Pfam" id="PF00288">
    <property type="entry name" value="GHMP_kinases_N"/>
    <property type="match status" value="1"/>
</dbReference>
<keyword evidence="8 10" id="KW-0414">Isoprene biosynthesis</keyword>
<dbReference type="NCBIfam" id="TIGR00154">
    <property type="entry name" value="ispE"/>
    <property type="match status" value="1"/>
</dbReference>
<proteinExistence type="inferred from homology"/>
<keyword evidence="7 10" id="KW-0067">ATP-binding</keyword>
<comment type="caution">
    <text evidence="13">The sequence shown here is derived from an EMBL/GenBank/DDBJ whole genome shotgun (WGS) entry which is preliminary data.</text>
</comment>
<evidence type="ECO:0000256" key="10">
    <source>
        <dbReference type="HAMAP-Rule" id="MF_00061"/>
    </source>
</evidence>
<comment type="catalytic activity">
    <reaction evidence="10">
        <text>4-CDP-2-C-methyl-D-erythritol + ATP = 4-CDP-2-C-methyl-D-erythritol 2-phosphate + ADP + H(+)</text>
        <dbReference type="Rhea" id="RHEA:18437"/>
        <dbReference type="ChEBI" id="CHEBI:15378"/>
        <dbReference type="ChEBI" id="CHEBI:30616"/>
        <dbReference type="ChEBI" id="CHEBI:57823"/>
        <dbReference type="ChEBI" id="CHEBI:57919"/>
        <dbReference type="ChEBI" id="CHEBI:456216"/>
        <dbReference type="EC" id="2.7.1.148"/>
    </reaction>
</comment>
<evidence type="ECO:0000313" key="13">
    <source>
        <dbReference type="EMBL" id="MDY0883930.1"/>
    </source>
</evidence>
<evidence type="ECO:0000256" key="7">
    <source>
        <dbReference type="ARBA" id="ARBA00022840"/>
    </source>
</evidence>
<dbReference type="HAMAP" id="MF_00061">
    <property type="entry name" value="IspE"/>
    <property type="match status" value="1"/>
</dbReference>
<feature type="domain" description="GHMP kinase C-terminal" evidence="12">
    <location>
        <begin position="215"/>
        <end position="274"/>
    </location>
</feature>
<comment type="pathway">
    <text evidence="10">Isoprenoid biosynthesis; isopentenyl diphosphate biosynthesis via DXP pathway; isopentenyl diphosphate from 1-deoxy-D-xylulose 5-phosphate: step 3/6.</text>
</comment>
<dbReference type="PIRSF" id="PIRSF010376">
    <property type="entry name" value="IspE"/>
    <property type="match status" value="1"/>
</dbReference>
<reference evidence="13 14" key="1">
    <citation type="journal article" date="2016" name="Antonie Van Leeuwenhoek">
        <title>Dongia soli sp. nov., isolated from soil from Dokdo, Korea.</title>
        <authorList>
            <person name="Kim D.U."/>
            <person name="Lee H."/>
            <person name="Kim H."/>
            <person name="Kim S.G."/>
            <person name="Ka J.O."/>
        </authorList>
    </citation>
    <scope>NUCLEOTIDE SEQUENCE [LARGE SCALE GENOMIC DNA]</scope>
    <source>
        <strain evidence="13 14">D78</strain>
    </source>
</reference>
<dbReference type="InterPro" id="IPR020568">
    <property type="entry name" value="Ribosomal_Su5_D2-typ_SF"/>
</dbReference>
<evidence type="ECO:0000313" key="14">
    <source>
        <dbReference type="Proteomes" id="UP001279642"/>
    </source>
</evidence>
<dbReference type="InterPro" id="IPR014721">
    <property type="entry name" value="Ribsml_uS5_D2-typ_fold_subgr"/>
</dbReference>
<dbReference type="SUPFAM" id="SSF54211">
    <property type="entry name" value="Ribosomal protein S5 domain 2-like"/>
    <property type="match status" value="1"/>
</dbReference>
<evidence type="ECO:0000256" key="9">
    <source>
        <dbReference type="ARBA" id="ARBA00032554"/>
    </source>
</evidence>
<evidence type="ECO:0000256" key="2">
    <source>
        <dbReference type="ARBA" id="ARBA00012052"/>
    </source>
</evidence>
<comment type="similarity">
    <text evidence="1 10">Belongs to the GHMP kinase family. IspE subfamily.</text>
</comment>
<feature type="binding site" evidence="10">
    <location>
        <begin position="97"/>
        <end position="107"/>
    </location>
    <ligand>
        <name>ATP</name>
        <dbReference type="ChEBI" id="CHEBI:30616"/>
    </ligand>
</feature>
<dbReference type="Proteomes" id="UP001279642">
    <property type="component" value="Unassembled WGS sequence"/>
</dbReference>
<keyword evidence="5 10" id="KW-0547">Nucleotide-binding</keyword>
<dbReference type="InterPro" id="IPR004424">
    <property type="entry name" value="IspE"/>
</dbReference>
<sequence>MSKLSPLLAPAKINLYLHVVGKRADGFHLLDSLIVFAETGDYLSISPHNDLALDIDGPFSAGLKHEANNLVLRAARGLAEIAGVDARARIRLTKNLPIASGIGGGSADAAATLRALVEFWQLDVDTQALLDLALRLGADVPVCLDGRSSFVGGIGEELMPAGQLPPAWLVLANPRVPTPTPKVFKARRGDFSGEARWSVPPTDAAALATYLKGRRNDLTEAAITVAPVIRDVLTLIETTGDCLVARLSGSGATCFGLYGNAAAAETAAAEIRRRRPNWWVVPAPLKVH</sequence>
<accession>A0ABU5EC51</accession>
<gene>
    <name evidence="10" type="primary">ispE</name>
    <name evidence="13" type="ORF">SMD27_13850</name>
</gene>
<evidence type="ECO:0000256" key="1">
    <source>
        <dbReference type="ARBA" id="ARBA00009684"/>
    </source>
</evidence>
<evidence type="ECO:0000256" key="3">
    <source>
        <dbReference type="ARBA" id="ARBA00017473"/>
    </source>
</evidence>
<name>A0ABU5EC51_9PROT</name>
<feature type="domain" description="GHMP kinase N-terminal" evidence="11">
    <location>
        <begin position="69"/>
        <end position="146"/>
    </location>
</feature>
<dbReference type="InterPro" id="IPR013750">
    <property type="entry name" value="GHMP_kinase_C_dom"/>
</dbReference>
<dbReference type="Gene3D" id="3.30.230.10">
    <property type="match status" value="1"/>
</dbReference>
<evidence type="ECO:0000259" key="12">
    <source>
        <dbReference type="Pfam" id="PF08544"/>
    </source>
</evidence>
<dbReference type="GO" id="GO:0050515">
    <property type="term" value="F:4-(cytidine 5'-diphospho)-2-C-methyl-D-erythritol kinase activity"/>
    <property type="evidence" value="ECO:0007669"/>
    <property type="project" value="UniProtKB-EC"/>
</dbReference>
<dbReference type="PANTHER" id="PTHR43527">
    <property type="entry name" value="4-DIPHOSPHOCYTIDYL-2-C-METHYL-D-ERYTHRITOL KINASE, CHLOROPLASTIC"/>
    <property type="match status" value="1"/>
</dbReference>
<dbReference type="NCBIfam" id="NF011202">
    <property type="entry name" value="PRK14608.1"/>
    <property type="match status" value="1"/>
</dbReference>
<dbReference type="Gene3D" id="3.30.70.890">
    <property type="entry name" value="GHMP kinase, C-terminal domain"/>
    <property type="match status" value="1"/>
</dbReference>
<organism evidence="13 14">
    <name type="scientific">Dongia soli</name>
    <dbReference type="NCBI Taxonomy" id="600628"/>
    <lineage>
        <taxon>Bacteria</taxon>
        <taxon>Pseudomonadati</taxon>
        <taxon>Pseudomonadota</taxon>
        <taxon>Alphaproteobacteria</taxon>
        <taxon>Rhodospirillales</taxon>
        <taxon>Dongiaceae</taxon>
        <taxon>Dongia</taxon>
    </lineage>
</organism>
<dbReference type="EC" id="2.7.1.148" evidence="2 10"/>
<dbReference type="InterPro" id="IPR036554">
    <property type="entry name" value="GHMP_kinase_C_sf"/>
</dbReference>
<keyword evidence="4 10" id="KW-0808">Transferase</keyword>
<dbReference type="SUPFAM" id="SSF55060">
    <property type="entry name" value="GHMP Kinase, C-terminal domain"/>
    <property type="match status" value="1"/>
</dbReference>
<dbReference type="EMBL" id="JAXCLW010000003">
    <property type="protein sequence ID" value="MDY0883930.1"/>
    <property type="molecule type" value="Genomic_DNA"/>
</dbReference>
<evidence type="ECO:0000256" key="5">
    <source>
        <dbReference type="ARBA" id="ARBA00022741"/>
    </source>
</evidence>
<evidence type="ECO:0000259" key="11">
    <source>
        <dbReference type="Pfam" id="PF00288"/>
    </source>
</evidence>
<comment type="function">
    <text evidence="10">Catalyzes the phosphorylation of the position 2 hydroxy group of 4-diphosphocytidyl-2C-methyl-D-erythritol.</text>
</comment>
<keyword evidence="6 10" id="KW-0418">Kinase</keyword>
<dbReference type="InterPro" id="IPR006204">
    <property type="entry name" value="GHMP_kinase_N_dom"/>
</dbReference>
<keyword evidence="14" id="KW-1185">Reference proteome</keyword>